<dbReference type="GO" id="GO:0006508">
    <property type="term" value="P:proteolysis"/>
    <property type="evidence" value="ECO:0007669"/>
    <property type="project" value="InterPro"/>
</dbReference>
<feature type="transmembrane region" description="Helical" evidence="1">
    <location>
        <begin position="145"/>
        <end position="162"/>
    </location>
</feature>
<feature type="signal peptide" evidence="2">
    <location>
        <begin position="1"/>
        <end position="17"/>
    </location>
</feature>
<evidence type="ECO:0000256" key="2">
    <source>
        <dbReference type="SAM" id="SignalP"/>
    </source>
</evidence>
<reference evidence="3" key="1">
    <citation type="submission" date="2021-01" db="EMBL/GenBank/DDBJ databases">
        <authorList>
            <consortium name="Genoscope - CEA"/>
            <person name="William W."/>
        </authorList>
    </citation>
    <scope>NUCLEOTIDE SEQUENCE</scope>
</reference>
<sequence>MIFYLLQLILILKGGLLWDYQKKIYQKGFNEQTITKDNIFLIWLQGGPGCSSQSTFYELIGPFHIEKSDAEFTIQKKDNSWNDFASILFVDRPFELDLAKGIYQLIQHCKLQVILQNLWLNSSRFLPNSNWLKLTLLDSVTQVTLLLYFRIVCLIVTSSLIIKDLQLKMDYKVCYIELRQYPHTYM</sequence>
<dbReference type="Pfam" id="PF00450">
    <property type="entry name" value="Peptidase_S10"/>
    <property type="match status" value="1"/>
</dbReference>
<keyword evidence="1" id="KW-1133">Transmembrane helix</keyword>
<dbReference type="AlphaFoldDB" id="A0A8S1YPB6"/>
<dbReference type="Proteomes" id="UP000683925">
    <property type="component" value="Unassembled WGS sequence"/>
</dbReference>
<dbReference type="GO" id="GO:0004185">
    <property type="term" value="F:serine-type carboxypeptidase activity"/>
    <property type="evidence" value="ECO:0007669"/>
    <property type="project" value="InterPro"/>
</dbReference>
<feature type="chain" id="PRO_5035915853" evidence="2">
    <location>
        <begin position="18"/>
        <end position="186"/>
    </location>
</feature>
<name>A0A8S1YPB6_PAROT</name>
<keyword evidence="1" id="KW-0472">Membrane</keyword>
<gene>
    <name evidence="3" type="ORF">POCTA_138.1.T2500007</name>
</gene>
<evidence type="ECO:0000313" key="4">
    <source>
        <dbReference type="Proteomes" id="UP000683925"/>
    </source>
</evidence>
<dbReference type="OrthoDB" id="443318at2759"/>
<proteinExistence type="predicted"/>
<evidence type="ECO:0000313" key="3">
    <source>
        <dbReference type="EMBL" id="CAD8215421.1"/>
    </source>
</evidence>
<dbReference type="InterPro" id="IPR001563">
    <property type="entry name" value="Peptidase_S10"/>
</dbReference>
<keyword evidence="4" id="KW-1185">Reference proteome</keyword>
<comment type="caution">
    <text evidence="3">The sequence shown here is derived from an EMBL/GenBank/DDBJ whole genome shotgun (WGS) entry which is preliminary data.</text>
</comment>
<organism evidence="3 4">
    <name type="scientific">Paramecium octaurelia</name>
    <dbReference type="NCBI Taxonomy" id="43137"/>
    <lineage>
        <taxon>Eukaryota</taxon>
        <taxon>Sar</taxon>
        <taxon>Alveolata</taxon>
        <taxon>Ciliophora</taxon>
        <taxon>Intramacronucleata</taxon>
        <taxon>Oligohymenophorea</taxon>
        <taxon>Peniculida</taxon>
        <taxon>Parameciidae</taxon>
        <taxon>Paramecium</taxon>
    </lineage>
</organism>
<dbReference type="EMBL" id="CAJJDP010000254">
    <property type="protein sequence ID" value="CAD8215421.1"/>
    <property type="molecule type" value="Genomic_DNA"/>
</dbReference>
<keyword evidence="1" id="KW-0812">Transmembrane</keyword>
<accession>A0A8S1YPB6</accession>
<evidence type="ECO:0000256" key="1">
    <source>
        <dbReference type="SAM" id="Phobius"/>
    </source>
</evidence>
<protein>
    <submittedName>
        <fullName evidence="3">Uncharacterized protein</fullName>
    </submittedName>
</protein>
<keyword evidence="2" id="KW-0732">Signal</keyword>